<dbReference type="AlphaFoldDB" id="A0A1B8G8W9"/>
<proteinExistence type="predicted"/>
<reference evidence="3" key="2">
    <citation type="journal article" date="2018" name="Nat. Commun.">
        <title>Extreme sensitivity to ultraviolet light in the fungal pathogen causing white-nose syndrome of bats.</title>
        <authorList>
            <person name="Palmer J.M."/>
            <person name="Drees K.P."/>
            <person name="Foster J.T."/>
            <person name="Lindner D.L."/>
        </authorList>
    </citation>
    <scope>NUCLEOTIDE SEQUENCE [LARGE SCALE GENOMIC DNA]</scope>
    <source>
        <strain evidence="3">UAMH 10579</strain>
    </source>
</reference>
<evidence type="ECO:0000313" key="3">
    <source>
        <dbReference type="Proteomes" id="UP000091956"/>
    </source>
</evidence>
<dbReference type="Proteomes" id="UP000091956">
    <property type="component" value="Unassembled WGS sequence"/>
</dbReference>
<sequence>MSVTQRSDEELDREWKPSGRRPQSTMARHFSITLDDLFKIDNSIADLDAAVDQKKRLVSTHTSELKALEEALRATEERLKATAALPDRAPSPRARKAISGDTFENPQDDNNLNAPNTTERPKTASRPGTARKPVPSPTQNTNLPPMPGARPPTPGASESESDESKEE</sequence>
<dbReference type="EMBL" id="KV460270">
    <property type="protein sequence ID" value="OBT92272.1"/>
    <property type="molecule type" value="Genomic_DNA"/>
</dbReference>
<gene>
    <name evidence="2" type="ORF">VE01_09538</name>
</gene>
<keyword evidence="3" id="KW-1185">Reference proteome</keyword>
<name>A0A1B8G8W9_9PEZI</name>
<feature type="compositionally biased region" description="Polar residues" evidence="1">
    <location>
        <begin position="102"/>
        <end position="118"/>
    </location>
</feature>
<evidence type="ECO:0000256" key="1">
    <source>
        <dbReference type="SAM" id="MobiDB-lite"/>
    </source>
</evidence>
<feature type="compositionally biased region" description="Pro residues" evidence="1">
    <location>
        <begin position="144"/>
        <end position="154"/>
    </location>
</feature>
<accession>A0A1B8G8W9</accession>
<dbReference type="GeneID" id="28842924"/>
<feature type="region of interest" description="Disordered" evidence="1">
    <location>
        <begin position="1"/>
        <end position="27"/>
    </location>
</feature>
<feature type="region of interest" description="Disordered" evidence="1">
    <location>
        <begin position="81"/>
        <end position="167"/>
    </location>
</feature>
<organism evidence="2 3">
    <name type="scientific">Pseudogymnoascus verrucosus</name>
    <dbReference type="NCBI Taxonomy" id="342668"/>
    <lineage>
        <taxon>Eukaryota</taxon>
        <taxon>Fungi</taxon>
        <taxon>Dikarya</taxon>
        <taxon>Ascomycota</taxon>
        <taxon>Pezizomycotina</taxon>
        <taxon>Leotiomycetes</taxon>
        <taxon>Thelebolales</taxon>
        <taxon>Thelebolaceae</taxon>
        <taxon>Pseudogymnoascus</taxon>
    </lineage>
</organism>
<evidence type="ECO:0000313" key="2">
    <source>
        <dbReference type="EMBL" id="OBT92272.1"/>
    </source>
</evidence>
<dbReference type="RefSeq" id="XP_018126005.1">
    <property type="nucleotide sequence ID" value="XM_018278951.2"/>
</dbReference>
<reference evidence="2 3" key="1">
    <citation type="submission" date="2016-03" db="EMBL/GenBank/DDBJ databases">
        <title>Comparative genomics of Pseudogymnoascus destructans, the fungus causing white-nose syndrome of bats.</title>
        <authorList>
            <person name="Palmer J.M."/>
            <person name="Drees K.P."/>
            <person name="Foster J.T."/>
            <person name="Lindner D.L."/>
        </authorList>
    </citation>
    <scope>NUCLEOTIDE SEQUENCE [LARGE SCALE GENOMIC DNA]</scope>
    <source>
        <strain evidence="2 3">UAMH 10579</strain>
    </source>
</reference>
<dbReference type="OrthoDB" id="5408734at2759"/>
<protein>
    <submittedName>
        <fullName evidence="2">Uncharacterized protein</fullName>
    </submittedName>
</protein>